<keyword evidence="4" id="KW-1185">Reference proteome</keyword>
<sequence length="546" mass="63836">MKNKVENYFPEPTDIDKLIEKLNVEGRVSPEFKKFLVYTMERQAYGPDWTDEFVFFSLSSYFILKDKYIKVSRMYKLPPKDFLKEEALTDLKFLPGTTDIVLELLKIKTENCKPHSKICVLVIDEAGLTSELNYWEKYGNVGFEDDGKTKGNLPAHFVTTIWVQGLDIKWTIPFAYYFTHKSCPAAILKECLFDAISKLGGIGIDVIGVITKMRINFHELSQILNISSMNQTFKVENKNVIFLFDVRQLMNITRNNMIKYRFKFEEMQTSWEHVKDFFIKESQSERKSKLTKAHVSPDKTERSCSKFSIELLSNNVATEMMSYISSGKLPESATGTAECIDLFDKIFNIMNSSTETSTNEYTSAYKGSKHQVKFLQKIIHFFENLKVYDKSDRDCTDQVKFINAWLISVKGMSKLREVLNQRKHPYLLTNNINCELLESFMTLLRIRIFSFRDPTPCRFLDLFGSAFASSYFKEWPIDDSNDSEFDIEDYAKKVYKRIPSIIHDLTGETKWNSSFFSKMKYNAPYFNDFMDKWLEICDFVDLFDDF</sequence>
<dbReference type="Proteomes" id="UP001162156">
    <property type="component" value="Unassembled WGS sequence"/>
</dbReference>
<dbReference type="InterPro" id="IPR048366">
    <property type="entry name" value="TNP-like_GBD"/>
</dbReference>
<gene>
    <name evidence="3" type="ORF">NQ314_003837</name>
</gene>
<protein>
    <submittedName>
        <fullName evidence="3">Uncharacterized protein</fullName>
    </submittedName>
</protein>
<dbReference type="InterPro" id="IPR048365">
    <property type="entry name" value="TNP-like_RNaseH_N"/>
</dbReference>
<dbReference type="AlphaFoldDB" id="A0AAV8ZLB0"/>
<feature type="domain" description="Transposable element P transposase-like GTP-binding insertion" evidence="2">
    <location>
        <begin position="249"/>
        <end position="359"/>
    </location>
</feature>
<evidence type="ECO:0000259" key="2">
    <source>
        <dbReference type="Pfam" id="PF21788"/>
    </source>
</evidence>
<organism evidence="3 4">
    <name type="scientific">Rhamnusium bicolor</name>
    <dbReference type="NCBI Taxonomy" id="1586634"/>
    <lineage>
        <taxon>Eukaryota</taxon>
        <taxon>Metazoa</taxon>
        <taxon>Ecdysozoa</taxon>
        <taxon>Arthropoda</taxon>
        <taxon>Hexapoda</taxon>
        <taxon>Insecta</taxon>
        <taxon>Pterygota</taxon>
        <taxon>Neoptera</taxon>
        <taxon>Endopterygota</taxon>
        <taxon>Coleoptera</taxon>
        <taxon>Polyphaga</taxon>
        <taxon>Cucujiformia</taxon>
        <taxon>Chrysomeloidea</taxon>
        <taxon>Cerambycidae</taxon>
        <taxon>Lepturinae</taxon>
        <taxon>Rhagiini</taxon>
        <taxon>Rhamnusium</taxon>
    </lineage>
</organism>
<accession>A0AAV8ZLB0</accession>
<comment type="caution">
    <text evidence="3">The sequence shown here is derived from an EMBL/GenBank/DDBJ whole genome shotgun (WGS) entry which is preliminary data.</text>
</comment>
<dbReference type="Pfam" id="PF21787">
    <property type="entry name" value="TNP-like_RNaseH_N"/>
    <property type="match status" value="1"/>
</dbReference>
<evidence type="ECO:0000313" key="4">
    <source>
        <dbReference type="Proteomes" id="UP001162156"/>
    </source>
</evidence>
<feature type="domain" description="Transposable element P transposase-like RNase H" evidence="1">
    <location>
        <begin position="95"/>
        <end position="221"/>
    </location>
</feature>
<name>A0AAV8ZLB0_9CUCU</name>
<dbReference type="EMBL" id="JANEYF010001132">
    <property type="protein sequence ID" value="KAJ8965896.1"/>
    <property type="molecule type" value="Genomic_DNA"/>
</dbReference>
<proteinExistence type="predicted"/>
<dbReference type="Pfam" id="PF21788">
    <property type="entry name" value="TNP-like_GBD"/>
    <property type="match status" value="1"/>
</dbReference>
<reference evidence="3" key="1">
    <citation type="journal article" date="2023" name="Insect Mol. Biol.">
        <title>Genome sequencing provides insights into the evolution of gene families encoding plant cell wall-degrading enzymes in longhorned beetles.</title>
        <authorList>
            <person name="Shin N.R."/>
            <person name="Okamura Y."/>
            <person name="Kirsch R."/>
            <person name="Pauchet Y."/>
        </authorList>
    </citation>
    <scope>NUCLEOTIDE SEQUENCE</scope>
    <source>
        <strain evidence="3">RBIC_L_NR</strain>
    </source>
</reference>
<evidence type="ECO:0000259" key="1">
    <source>
        <dbReference type="Pfam" id="PF21787"/>
    </source>
</evidence>
<evidence type="ECO:0000313" key="3">
    <source>
        <dbReference type="EMBL" id="KAJ8965896.1"/>
    </source>
</evidence>